<evidence type="ECO:0000313" key="2">
    <source>
        <dbReference type="EMBL" id="GBL86235.1"/>
    </source>
</evidence>
<comment type="caution">
    <text evidence="2">The sequence shown here is derived from an EMBL/GenBank/DDBJ whole genome shotgun (WGS) entry which is preliminary data.</text>
</comment>
<evidence type="ECO:0000256" key="1">
    <source>
        <dbReference type="SAM" id="MobiDB-lite"/>
    </source>
</evidence>
<sequence>MRDANHYQLTVKRGRQNPFSSSSGSDRSLKCPPYRIFNVNCELKPILYIVKVRGDIRKKCANFKKSPQLWPALYYLKCHLSPPDGVCTAMFLSDFGGLSND</sequence>
<feature type="compositionally biased region" description="Polar residues" evidence="1">
    <location>
        <begin position="17"/>
        <end position="26"/>
    </location>
</feature>
<feature type="region of interest" description="Disordered" evidence="1">
    <location>
        <begin position="1"/>
        <end position="28"/>
    </location>
</feature>
<name>A0A4Y2B4J2_ARAVE</name>
<protein>
    <submittedName>
        <fullName evidence="2">Uncharacterized protein</fullName>
    </submittedName>
</protein>
<dbReference type="Proteomes" id="UP000499080">
    <property type="component" value="Unassembled WGS sequence"/>
</dbReference>
<dbReference type="AlphaFoldDB" id="A0A4Y2B4J2"/>
<accession>A0A4Y2B4J2</accession>
<gene>
    <name evidence="2" type="ORF">AVEN_131968_1</name>
</gene>
<evidence type="ECO:0000313" key="3">
    <source>
        <dbReference type="Proteomes" id="UP000499080"/>
    </source>
</evidence>
<reference evidence="2 3" key="1">
    <citation type="journal article" date="2019" name="Sci. Rep.">
        <title>Orb-weaving spider Araneus ventricosus genome elucidates the spidroin gene catalogue.</title>
        <authorList>
            <person name="Kono N."/>
            <person name="Nakamura H."/>
            <person name="Ohtoshi R."/>
            <person name="Moran D.A.P."/>
            <person name="Shinohara A."/>
            <person name="Yoshida Y."/>
            <person name="Fujiwara M."/>
            <person name="Mori M."/>
            <person name="Tomita M."/>
            <person name="Arakawa K."/>
        </authorList>
    </citation>
    <scope>NUCLEOTIDE SEQUENCE [LARGE SCALE GENOMIC DNA]</scope>
</reference>
<keyword evidence="3" id="KW-1185">Reference proteome</keyword>
<organism evidence="2 3">
    <name type="scientific">Araneus ventricosus</name>
    <name type="common">Orbweaver spider</name>
    <name type="synonym">Epeira ventricosa</name>
    <dbReference type="NCBI Taxonomy" id="182803"/>
    <lineage>
        <taxon>Eukaryota</taxon>
        <taxon>Metazoa</taxon>
        <taxon>Ecdysozoa</taxon>
        <taxon>Arthropoda</taxon>
        <taxon>Chelicerata</taxon>
        <taxon>Arachnida</taxon>
        <taxon>Araneae</taxon>
        <taxon>Araneomorphae</taxon>
        <taxon>Entelegynae</taxon>
        <taxon>Araneoidea</taxon>
        <taxon>Araneidae</taxon>
        <taxon>Araneus</taxon>
    </lineage>
</organism>
<proteinExistence type="predicted"/>
<dbReference type="EMBL" id="BGPR01000047">
    <property type="protein sequence ID" value="GBL86235.1"/>
    <property type="molecule type" value="Genomic_DNA"/>
</dbReference>